<name>A0A4Z2ELN0_9TELE</name>
<evidence type="ECO:0000313" key="1">
    <source>
        <dbReference type="EMBL" id="TNN29480.1"/>
    </source>
</evidence>
<keyword evidence="2" id="KW-1185">Reference proteome</keyword>
<proteinExistence type="predicted"/>
<protein>
    <submittedName>
        <fullName evidence="1">Uncharacterized protein</fullName>
    </submittedName>
</protein>
<dbReference type="Proteomes" id="UP000314294">
    <property type="component" value="Unassembled WGS sequence"/>
</dbReference>
<dbReference type="AlphaFoldDB" id="A0A4Z2ELN0"/>
<accession>A0A4Z2ELN0</accession>
<gene>
    <name evidence="1" type="ORF">EYF80_060372</name>
</gene>
<reference evidence="1 2" key="1">
    <citation type="submission" date="2019-03" db="EMBL/GenBank/DDBJ databases">
        <title>First draft genome of Liparis tanakae, snailfish: a comprehensive survey of snailfish specific genes.</title>
        <authorList>
            <person name="Kim W."/>
            <person name="Song I."/>
            <person name="Jeong J.-H."/>
            <person name="Kim D."/>
            <person name="Kim S."/>
            <person name="Ryu S."/>
            <person name="Song J.Y."/>
            <person name="Lee S.K."/>
        </authorList>
    </citation>
    <scope>NUCLEOTIDE SEQUENCE [LARGE SCALE GENOMIC DNA]</scope>
    <source>
        <tissue evidence="1">Muscle</tissue>
    </source>
</reference>
<comment type="caution">
    <text evidence="1">The sequence shown here is derived from an EMBL/GenBank/DDBJ whole genome shotgun (WGS) entry which is preliminary data.</text>
</comment>
<organism evidence="1 2">
    <name type="scientific">Liparis tanakae</name>
    <name type="common">Tanaka's snailfish</name>
    <dbReference type="NCBI Taxonomy" id="230148"/>
    <lineage>
        <taxon>Eukaryota</taxon>
        <taxon>Metazoa</taxon>
        <taxon>Chordata</taxon>
        <taxon>Craniata</taxon>
        <taxon>Vertebrata</taxon>
        <taxon>Euteleostomi</taxon>
        <taxon>Actinopterygii</taxon>
        <taxon>Neopterygii</taxon>
        <taxon>Teleostei</taxon>
        <taxon>Neoteleostei</taxon>
        <taxon>Acanthomorphata</taxon>
        <taxon>Eupercaria</taxon>
        <taxon>Perciformes</taxon>
        <taxon>Cottioidei</taxon>
        <taxon>Cottales</taxon>
        <taxon>Liparidae</taxon>
        <taxon>Liparis</taxon>
    </lineage>
</organism>
<evidence type="ECO:0000313" key="2">
    <source>
        <dbReference type="Proteomes" id="UP000314294"/>
    </source>
</evidence>
<sequence>MATPSSSDWKREATSLPGLIATAAARRHSEDRLTGCSITEGGGEGPGVTIRHRLLPPPLHLHPSTASPS</sequence>
<dbReference type="EMBL" id="SRLO01005603">
    <property type="protein sequence ID" value="TNN29480.1"/>
    <property type="molecule type" value="Genomic_DNA"/>
</dbReference>